<dbReference type="InterPro" id="IPR019080">
    <property type="entry name" value="YqaJ_viral_recombinase"/>
</dbReference>
<accession>A0AAV4I6V8</accession>
<name>A0AAV4I6V8_9GAST</name>
<feature type="compositionally biased region" description="Basic and acidic residues" evidence="1">
    <location>
        <begin position="20"/>
        <end position="34"/>
    </location>
</feature>
<dbReference type="Proteomes" id="UP000762676">
    <property type="component" value="Unassembled WGS sequence"/>
</dbReference>
<dbReference type="SUPFAM" id="SSF52980">
    <property type="entry name" value="Restriction endonuclease-like"/>
    <property type="match status" value="1"/>
</dbReference>
<keyword evidence="4" id="KW-1185">Reference proteome</keyword>
<evidence type="ECO:0000313" key="3">
    <source>
        <dbReference type="EMBL" id="GFS05288.1"/>
    </source>
</evidence>
<dbReference type="CDD" id="cd22343">
    <property type="entry name" value="PDDEXK_lambda_exonuclease-like"/>
    <property type="match status" value="1"/>
</dbReference>
<gene>
    <name evidence="3" type="ORF">ElyMa_002934700</name>
</gene>
<evidence type="ECO:0000259" key="2">
    <source>
        <dbReference type="Pfam" id="PF09588"/>
    </source>
</evidence>
<sequence length="307" mass="34222">MDFRTDMAGGKSLESAAGMSREEGRILKQNFDPRRESEQVKSAKHVEAFLNGLVAVSPKAVVFTGFAAQLKTKATTPDTIPHFASKFCEQVGSNLADNEKCKIFHERLAFSSEECALLEERTRGQSSSQEWIEQRKGRVTASQVHRVTHKVDVMVKKRQATVTPLLDLLINGGGNLSTLPAIQWGNESETRAIQEFKTKLEPHHDNLVFLPAGLFVKKQKPYIDAIPDGIVVCDCHGKSVLEVKSSFKLKGLNAKEHFKSTDFLQEENGSITLKQTHAYFSQVQCEMAVTELENCFFFVFPLAMGTL</sequence>
<dbReference type="GO" id="GO:0006281">
    <property type="term" value="P:DNA repair"/>
    <property type="evidence" value="ECO:0007669"/>
    <property type="project" value="UniProtKB-ARBA"/>
</dbReference>
<dbReference type="EMBL" id="BMAT01006054">
    <property type="protein sequence ID" value="GFS05288.1"/>
    <property type="molecule type" value="Genomic_DNA"/>
</dbReference>
<comment type="caution">
    <text evidence="3">The sequence shown here is derived from an EMBL/GenBank/DDBJ whole genome shotgun (WGS) entry which is preliminary data.</text>
</comment>
<feature type="domain" description="YqaJ viral recombinase" evidence="2">
    <location>
        <begin position="130"/>
        <end position="292"/>
    </location>
</feature>
<organism evidence="3 4">
    <name type="scientific">Elysia marginata</name>
    <dbReference type="NCBI Taxonomy" id="1093978"/>
    <lineage>
        <taxon>Eukaryota</taxon>
        <taxon>Metazoa</taxon>
        <taxon>Spiralia</taxon>
        <taxon>Lophotrochozoa</taxon>
        <taxon>Mollusca</taxon>
        <taxon>Gastropoda</taxon>
        <taxon>Heterobranchia</taxon>
        <taxon>Euthyneura</taxon>
        <taxon>Panpulmonata</taxon>
        <taxon>Sacoglossa</taxon>
        <taxon>Placobranchoidea</taxon>
        <taxon>Plakobranchidae</taxon>
        <taxon>Elysia</taxon>
    </lineage>
</organism>
<proteinExistence type="predicted"/>
<dbReference type="PANTHER" id="PTHR47526:SF3">
    <property type="entry name" value="PHD-TYPE DOMAIN-CONTAINING PROTEIN"/>
    <property type="match status" value="1"/>
</dbReference>
<dbReference type="InterPro" id="IPR011335">
    <property type="entry name" value="Restrct_endonuc-II-like"/>
</dbReference>
<protein>
    <submittedName>
        <fullName evidence="3">Jade1-like protein</fullName>
    </submittedName>
</protein>
<dbReference type="Gene3D" id="3.90.320.10">
    <property type="match status" value="1"/>
</dbReference>
<evidence type="ECO:0000313" key="4">
    <source>
        <dbReference type="Proteomes" id="UP000762676"/>
    </source>
</evidence>
<reference evidence="3 4" key="1">
    <citation type="journal article" date="2021" name="Elife">
        <title>Chloroplast acquisition without the gene transfer in kleptoplastic sea slugs, Plakobranchus ocellatus.</title>
        <authorList>
            <person name="Maeda T."/>
            <person name="Takahashi S."/>
            <person name="Yoshida T."/>
            <person name="Shimamura S."/>
            <person name="Takaki Y."/>
            <person name="Nagai Y."/>
            <person name="Toyoda A."/>
            <person name="Suzuki Y."/>
            <person name="Arimoto A."/>
            <person name="Ishii H."/>
            <person name="Satoh N."/>
            <person name="Nishiyama T."/>
            <person name="Hasebe M."/>
            <person name="Maruyama T."/>
            <person name="Minagawa J."/>
            <person name="Obokata J."/>
            <person name="Shigenobu S."/>
        </authorList>
    </citation>
    <scope>NUCLEOTIDE SEQUENCE [LARGE SCALE GENOMIC DNA]</scope>
</reference>
<dbReference type="Pfam" id="PF09588">
    <property type="entry name" value="YqaJ"/>
    <property type="match status" value="1"/>
</dbReference>
<dbReference type="InterPro" id="IPR011604">
    <property type="entry name" value="PDDEXK-like_dom_sf"/>
</dbReference>
<feature type="region of interest" description="Disordered" evidence="1">
    <location>
        <begin position="1"/>
        <end position="34"/>
    </location>
</feature>
<evidence type="ECO:0000256" key="1">
    <source>
        <dbReference type="SAM" id="MobiDB-lite"/>
    </source>
</evidence>
<dbReference type="AlphaFoldDB" id="A0AAV4I6V8"/>
<dbReference type="PANTHER" id="PTHR47526">
    <property type="entry name" value="ATP-DEPENDENT DNA HELICASE"/>
    <property type="match status" value="1"/>
</dbReference>